<evidence type="ECO:0000256" key="14">
    <source>
        <dbReference type="SAM" id="Phobius"/>
    </source>
</evidence>
<evidence type="ECO:0000256" key="5">
    <source>
        <dbReference type="ARBA" id="ARBA00022792"/>
    </source>
</evidence>
<organism evidence="17 18">
    <name type="scientific">Morchella conica CCBAS932</name>
    <dbReference type="NCBI Taxonomy" id="1392247"/>
    <lineage>
        <taxon>Eukaryota</taxon>
        <taxon>Fungi</taxon>
        <taxon>Dikarya</taxon>
        <taxon>Ascomycota</taxon>
        <taxon>Pezizomycotina</taxon>
        <taxon>Pezizomycetes</taxon>
        <taxon>Pezizales</taxon>
        <taxon>Morchellaceae</taxon>
        <taxon>Morchella</taxon>
    </lineage>
</organism>
<evidence type="ECO:0000259" key="16">
    <source>
        <dbReference type="SMART" id="SM01024"/>
    </source>
</evidence>
<dbReference type="GO" id="GO:0016887">
    <property type="term" value="F:ATP hydrolysis activity"/>
    <property type="evidence" value="ECO:0007669"/>
    <property type="project" value="InterPro"/>
</dbReference>
<sequence length="688" mass="76646">MDNFSATAARMLPGVGSPVSVGGGMFDITAIPGFDLVQRLFLKLGLDSSVLVTIGMSLTLLTSLFSFFTYSISSVTTLTRFISANLVSSATVHSSDVTYLYVMRWLAANHVSTDCRLFCVTSRKNPMSHAVKRFSSYGPYGDASARNEEDDDDDLDGLDGSCEEDRLGPKLKYTPAPGFLYFWYKKNLILINRKLDLTYYTGDIPDETMILTTIGRSPNLLRELLAEARREYLLAQAKKTTVYTISPTPFAQKSWDQGRHRPSRDISTVILPPESKKLLLRDVKEYLNPVTARWYAQRGLPYRRGYLFYGPPGTGKTSLSLALAGELKVPLYILSLSTGSLTDETLTMLFVGLPKKCIVLLEDIDCAGVQRNNNGNFMFDDSDSEEDDEEDYSSDSDSKSGASKNKETKSKKKTTNKMEATTTGPHNRMKTSVSFSGLLNAIDGVASHEGRILIMTTNHRERLDPALIRPGRVDMQVEFGYAGRDTLEEIFRELYSQVDGMDSATIEEEEEVFGGEDEPLIPSEKKARNEIDRQAQYTHLIAELAEKFARMIPADKFTPAEVQGFLISYKRAPRLAIRNLPAWLDSKRSANEKKGLKKTKKAKSEETPESRKPGPSKGLSVNTMGLHNDELRNLLTEIINTVLKDNKILQHDNKANKAPPTPISPTSPTPVKNEVTTIERPVDLGYNE</sequence>
<dbReference type="GO" id="GO:0005743">
    <property type="term" value="C:mitochondrial inner membrane"/>
    <property type="evidence" value="ECO:0007669"/>
    <property type="project" value="UniProtKB-SubCell"/>
</dbReference>
<dbReference type="SMART" id="SM01024">
    <property type="entry name" value="BCS1_N"/>
    <property type="match status" value="1"/>
</dbReference>
<dbReference type="InterPro" id="IPR027417">
    <property type="entry name" value="P-loop_NTPase"/>
</dbReference>
<feature type="compositionally biased region" description="Basic and acidic residues" evidence="13">
    <location>
        <begin position="602"/>
        <end position="612"/>
    </location>
</feature>
<evidence type="ECO:0000313" key="18">
    <source>
        <dbReference type="Proteomes" id="UP000277580"/>
    </source>
</evidence>
<proteinExistence type="inferred from homology"/>
<evidence type="ECO:0000256" key="9">
    <source>
        <dbReference type="ARBA" id="ARBA00023128"/>
    </source>
</evidence>
<accession>A0A3N4L1G7</accession>
<dbReference type="InterPro" id="IPR014851">
    <property type="entry name" value="BCS1_N"/>
</dbReference>
<evidence type="ECO:0000256" key="13">
    <source>
        <dbReference type="SAM" id="MobiDB-lite"/>
    </source>
</evidence>
<evidence type="ECO:0000256" key="7">
    <source>
        <dbReference type="ARBA" id="ARBA00022840"/>
    </source>
</evidence>
<dbReference type="Pfam" id="PF00004">
    <property type="entry name" value="AAA"/>
    <property type="match status" value="2"/>
</dbReference>
<dbReference type="SMART" id="SM00382">
    <property type="entry name" value="AAA"/>
    <property type="match status" value="1"/>
</dbReference>
<feature type="domain" description="AAA+ ATPase" evidence="15">
    <location>
        <begin position="302"/>
        <end position="483"/>
    </location>
</feature>
<evidence type="ECO:0000256" key="4">
    <source>
        <dbReference type="ARBA" id="ARBA00022741"/>
    </source>
</evidence>
<comment type="catalytic activity">
    <reaction evidence="11">
        <text>ATP + H2O = ADP + phosphate + H(+)</text>
        <dbReference type="Rhea" id="RHEA:13065"/>
        <dbReference type="ChEBI" id="CHEBI:15377"/>
        <dbReference type="ChEBI" id="CHEBI:15378"/>
        <dbReference type="ChEBI" id="CHEBI:30616"/>
        <dbReference type="ChEBI" id="CHEBI:43474"/>
        <dbReference type="ChEBI" id="CHEBI:456216"/>
    </reaction>
    <physiologicalReaction direction="left-to-right" evidence="11">
        <dbReference type="Rhea" id="RHEA:13066"/>
    </physiologicalReaction>
</comment>
<keyword evidence="18" id="KW-1185">Reference proteome</keyword>
<dbReference type="Pfam" id="PF25426">
    <property type="entry name" value="AAA_lid_BCS1"/>
    <property type="match status" value="1"/>
</dbReference>
<dbReference type="Pfam" id="PF08740">
    <property type="entry name" value="BCS1_N"/>
    <property type="match status" value="1"/>
</dbReference>
<dbReference type="PROSITE" id="PS00674">
    <property type="entry name" value="AAA"/>
    <property type="match status" value="1"/>
</dbReference>
<dbReference type="Gene3D" id="3.40.50.300">
    <property type="entry name" value="P-loop containing nucleotide triphosphate hydrolases"/>
    <property type="match status" value="1"/>
</dbReference>
<dbReference type="SUPFAM" id="SSF52540">
    <property type="entry name" value="P-loop containing nucleoside triphosphate hydrolases"/>
    <property type="match status" value="1"/>
</dbReference>
<keyword evidence="8 14" id="KW-1133">Transmembrane helix</keyword>
<keyword evidence="7 12" id="KW-0067">ATP-binding</keyword>
<feature type="transmembrane region" description="Helical" evidence="14">
    <location>
        <begin position="49"/>
        <end position="70"/>
    </location>
</feature>
<gene>
    <name evidence="17" type="ORF">P167DRAFT_602389</name>
</gene>
<feature type="region of interest" description="Disordered" evidence="13">
    <location>
        <begin position="375"/>
        <end position="431"/>
    </location>
</feature>
<keyword evidence="9" id="KW-0496">Mitochondrion</keyword>
<dbReference type="EMBL" id="ML119108">
    <property type="protein sequence ID" value="RPB16653.1"/>
    <property type="molecule type" value="Genomic_DNA"/>
</dbReference>
<evidence type="ECO:0000256" key="1">
    <source>
        <dbReference type="ARBA" id="ARBA00004434"/>
    </source>
</evidence>
<evidence type="ECO:0000256" key="2">
    <source>
        <dbReference type="ARBA" id="ARBA00007448"/>
    </source>
</evidence>
<evidence type="ECO:0000256" key="8">
    <source>
        <dbReference type="ARBA" id="ARBA00022989"/>
    </source>
</evidence>
<keyword evidence="3 14" id="KW-0812">Transmembrane</keyword>
<dbReference type="InterPro" id="IPR003960">
    <property type="entry name" value="ATPase_AAA_CS"/>
</dbReference>
<feature type="region of interest" description="Disordered" evidence="13">
    <location>
        <begin position="588"/>
        <end position="623"/>
    </location>
</feature>
<comment type="subcellular location">
    <subcellularLocation>
        <location evidence="1">Mitochondrion inner membrane</location>
        <topology evidence="1">Single-pass membrane protein</topology>
    </subcellularLocation>
</comment>
<comment type="similarity">
    <text evidence="2">Belongs to the AAA ATPase family. BCS1 subfamily.</text>
</comment>
<keyword evidence="4 12" id="KW-0547">Nucleotide-binding</keyword>
<dbReference type="Proteomes" id="UP000277580">
    <property type="component" value="Unassembled WGS sequence"/>
</dbReference>
<evidence type="ECO:0000256" key="3">
    <source>
        <dbReference type="ARBA" id="ARBA00022692"/>
    </source>
</evidence>
<feature type="region of interest" description="Disordered" evidence="13">
    <location>
        <begin position="650"/>
        <end position="688"/>
    </location>
</feature>
<dbReference type="InterPro" id="IPR057495">
    <property type="entry name" value="AAA_lid_BCS1"/>
</dbReference>
<evidence type="ECO:0000313" key="17">
    <source>
        <dbReference type="EMBL" id="RPB16653.1"/>
    </source>
</evidence>
<feature type="compositionally biased region" description="Pro residues" evidence="13">
    <location>
        <begin position="659"/>
        <end position="668"/>
    </location>
</feature>
<keyword evidence="5" id="KW-0999">Mitochondrion inner membrane</keyword>
<evidence type="ECO:0000259" key="15">
    <source>
        <dbReference type="SMART" id="SM00382"/>
    </source>
</evidence>
<reference evidence="17 18" key="1">
    <citation type="journal article" date="2018" name="Nat. Ecol. Evol.">
        <title>Pezizomycetes genomes reveal the molecular basis of ectomycorrhizal truffle lifestyle.</title>
        <authorList>
            <person name="Murat C."/>
            <person name="Payen T."/>
            <person name="Noel B."/>
            <person name="Kuo A."/>
            <person name="Morin E."/>
            <person name="Chen J."/>
            <person name="Kohler A."/>
            <person name="Krizsan K."/>
            <person name="Balestrini R."/>
            <person name="Da Silva C."/>
            <person name="Montanini B."/>
            <person name="Hainaut M."/>
            <person name="Levati E."/>
            <person name="Barry K.W."/>
            <person name="Belfiori B."/>
            <person name="Cichocki N."/>
            <person name="Clum A."/>
            <person name="Dockter R.B."/>
            <person name="Fauchery L."/>
            <person name="Guy J."/>
            <person name="Iotti M."/>
            <person name="Le Tacon F."/>
            <person name="Lindquist E.A."/>
            <person name="Lipzen A."/>
            <person name="Malagnac F."/>
            <person name="Mello A."/>
            <person name="Molinier V."/>
            <person name="Miyauchi S."/>
            <person name="Poulain J."/>
            <person name="Riccioni C."/>
            <person name="Rubini A."/>
            <person name="Sitrit Y."/>
            <person name="Splivallo R."/>
            <person name="Traeger S."/>
            <person name="Wang M."/>
            <person name="Zifcakova L."/>
            <person name="Wipf D."/>
            <person name="Zambonelli A."/>
            <person name="Paolocci F."/>
            <person name="Nowrousian M."/>
            <person name="Ottonello S."/>
            <person name="Baldrian P."/>
            <person name="Spatafora J.W."/>
            <person name="Henrissat B."/>
            <person name="Nagy L.G."/>
            <person name="Aury J.M."/>
            <person name="Wincker P."/>
            <person name="Grigoriev I.V."/>
            <person name="Bonfante P."/>
            <person name="Martin F.M."/>
        </authorList>
    </citation>
    <scope>NUCLEOTIDE SEQUENCE [LARGE SCALE GENOMIC DNA]</scope>
    <source>
        <strain evidence="17 18">CCBAS932</strain>
    </source>
</reference>
<dbReference type="InParanoid" id="A0A3N4L1G7"/>
<evidence type="ECO:0000256" key="11">
    <source>
        <dbReference type="ARBA" id="ARBA00048778"/>
    </source>
</evidence>
<dbReference type="InterPro" id="IPR003959">
    <property type="entry name" value="ATPase_AAA_core"/>
</dbReference>
<dbReference type="AlphaFoldDB" id="A0A3N4L1G7"/>
<keyword evidence="6 17" id="KW-0378">Hydrolase</keyword>
<keyword evidence="10 14" id="KW-0472">Membrane</keyword>
<dbReference type="PANTHER" id="PTHR23070">
    <property type="entry name" value="BCS1 AAA-TYPE ATPASE"/>
    <property type="match status" value="1"/>
</dbReference>
<dbReference type="InterPro" id="IPR050747">
    <property type="entry name" value="Mitochondrial_chaperone_BCS1"/>
</dbReference>
<evidence type="ECO:0000256" key="6">
    <source>
        <dbReference type="ARBA" id="ARBA00022801"/>
    </source>
</evidence>
<feature type="compositionally biased region" description="Acidic residues" evidence="13">
    <location>
        <begin position="380"/>
        <end position="394"/>
    </location>
</feature>
<feature type="compositionally biased region" description="Polar residues" evidence="13">
    <location>
        <begin position="418"/>
        <end position="431"/>
    </location>
</feature>
<dbReference type="OrthoDB" id="10251412at2759"/>
<dbReference type="InterPro" id="IPR003593">
    <property type="entry name" value="AAA+_ATPase"/>
</dbReference>
<feature type="domain" description="BCS1 N-terminal" evidence="16">
    <location>
        <begin position="70"/>
        <end position="269"/>
    </location>
</feature>
<evidence type="ECO:0000256" key="12">
    <source>
        <dbReference type="RuleBase" id="RU003651"/>
    </source>
</evidence>
<dbReference type="GO" id="GO:0005524">
    <property type="term" value="F:ATP binding"/>
    <property type="evidence" value="ECO:0007669"/>
    <property type="project" value="UniProtKB-KW"/>
</dbReference>
<evidence type="ECO:0000256" key="10">
    <source>
        <dbReference type="ARBA" id="ARBA00023136"/>
    </source>
</evidence>
<protein>
    <submittedName>
        <fullName evidence="17">P-loop containing nucleoside triphosphate hydrolase protein</fullName>
    </submittedName>
</protein>
<dbReference type="STRING" id="1392247.A0A3N4L1G7"/>
<name>A0A3N4L1G7_9PEZI</name>